<sequence>MDPHAMGTINKESLDLEPDQNPSSFDALPSSQSRRSPYIQMDPSFNKIFSLYQSIRRIGSDHFNKLVIDLGLQEILLNAGVLNYLFFASKMLWKLSVMFHSQPHSVAVGFVVPSVATYAFVQRYTAGEANETGMVILQAAVDATVLAGTFICTFVVWSIISLIGDLGAAVFLAITFGM</sequence>
<organism evidence="1 2">
    <name type="scientific">Lentinula aff. lateritia</name>
    <dbReference type="NCBI Taxonomy" id="2804960"/>
    <lineage>
        <taxon>Eukaryota</taxon>
        <taxon>Fungi</taxon>
        <taxon>Dikarya</taxon>
        <taxon>Basidiomycota</taxon>
        <taxon>Agaricomycotina</taxon>
        <taxon>Agaricomycetes</taxon>
        <taxon>Agaricomycetidae</taxon>
        <taxon>Agaricales</taxon>
        <taxon>Marasmiineae</taxon>
        <taxon>Omphalotaceae</taxon>
        <taxon>Lentinula</taxon>
    </lineage>
</organism>
<comment type="caution">
    <text evidence="1">The sequence shown here is derived from an EMBL/GenBank/DDBJ whole genome shotgun (WGS) entry which is preliminary data.</text>
</comment>
<proteinExistence type="predicted"/>
<name>A0ACC1TJ26_9AGAR</name>
<evidence type="ECO:0000313" key="2">
    <source>
        <dbReference type="Proteomes" id="UP001163835"/>
    </source>
</evidence>
<reference evidence="1" key="1">
    <citation type="submission" date="2022-09" db="EMBL/GenBank/DDBJ databases">
        <title>A Global Phylogenomic Analysis of the Shiitake Genus Lentinula.</title>
        <authorList>
            <consortium name="DOE Joint Genome Institute"/>
            <person name="Sierra-Patev S."/>
            <person name="Min B."/>
            <person name="Naranjo-Ortiz M."/>
            <person name="Looney B."/>
            <person name="Konkel Z."/>
            <person name="Slot J.C."/>
            <person name="Sakamoto Y."/>
            <person name="Steenwyk J.L."/>
            <person name="Rokas A."/>
            <person name="Carro J."/>
            <person name="Camarero S."/>
            <person name="Ferreira P."/>
            <person name="Molpeceres G."/>
            <person name="Ruiz-Duenas F.J."/>
            <person name="Serrano A."/>
            <person name="Henrissat B."/>
            <person name="Drula E."/>
            <person name="Hughes K.W."/>
            <person name="Mata J.L."/>
            <person name="Ishikawa N.K."/>
            <person name="Vargas-Isla R."/>
            <person name="Ushijima S."/>
            <person name="Smith C.A."/>
            <person name="Ahrendt S."/>
            <person name="Andreopoulos W."/>
            <person name="He G."/>
            <person name="Labutti K."/>
            <person name="Lipzen A."/>
            <person name="Ng V."/>
            <person name="Riley R."/>
            <person name="Sandor L."/>
            <person name="Barry K."/>
            <person name="Martinez A.T."/>
            <person name="Xiao Y."/>
            <person name="Gibbons J.G."/>
            <person name="Terashima K."/>
            <person name="Grigoriev I.V."/>
            <person name="Hibbett D.S."/>
        </authorList>
    </citation>
    <scope>NUCLEOTIDE SEQUENCE</scope>
    <source>
        <strain evidence="1">TMI1499</strain>
    </source>
</reference>
<dbReference type="Proteomes" id="UP001163835">
    <property type="component" value="Unassembled WGS sequence"/>
</dbReference>
<keyword evidence="2" id="KW-1185">Reference proteome</keyword>
<evidence type="ECO:0000313" key="1">
    <source>
        <dbReference type="EMBL" id="KAJ3804601.1"/>
    </source>
</evidence>
<gene>
    <name evidence="1" type="ORF">F5876DRAFT_82894</name>
</gene>
<protein>
    <submittedName>
        <fullName evidence="1">Uncharacterized protein</fullName>
    </submittedName>
</protein>
<accession>A0ACC1TJ26</accession>
<dbReference type="EMBL" id="MU795905">
    <property type="protein sequence ID" value="KAJ3804601.1"/>
    <property type="molecule type" value="Genomic_DNA"/>
</dbReference>